<evidence type="ECO:0000256" key="2">
    <source>
        <dbReference type="ARBA" id="ARBA00022741"/>
    </source>
</evidence>
<evidence type="ECO:0000256" key="1">
    <source>
        <dbReference type="ARBA" id="ARBA00022598"/>
    </source>
</evidence>
<evidence type="ECO:0000259" key="5">
    <source>
        <dbReference type="PROSITE" id="PS50975"/>
    </source>
</evidence>
<dbReference type="EMBL" id="VCJR02000002">
    <property type="protein sequence ID" value="NHK28140.1"/>
    <property type="molecule type" value="Genomic_DNA"/>
</dbReference>
<evidence type="ECO:0000313" key="6">
    <source>
        <dbReference type="EMBL" id="GGH97583.1"/>
    </source>
</evidence>
<dbReference type="Pfam" id="PF02655">
    <property type="entry name" value="ATP-grasp_3"/>
    <property type="match status" value="1"/>
</dbReference>
<dbReference type="InterPro" id="IPR052032">
    <property type="entry name" value="ATP-dep_AA_Ligase"/>
</dbReference>
<dbReference type="GO" id="GO:0005524">
    <property type="term" value="F:ATP binding"/>
    <property type="evidence" value="ECO:0007669"/>
    <property type="project" value="UniProtKB-UniRule"/>
</dbReference>
<keyword evidence="2 4" id="KW-0547">Nucleotide-binding</keyword>
<keyword evidence="3 4" id="KW-0067">ATP-binding</keyword>
<dbReference type="AlphaFoldDB" id="A0A8J3A472"/>
<dbReference type="Gene3D" id="3.30.470.20">
    <property type="entry name" value="ATP-grasp fold, B domain"/>
    <property type="match status" value="1"/>
</dbReference>
<dbReference type="InterPro" id="IPR003806">
    <property type="entry name" value="ATP-grasp_PylC-type"/>
</dbReference>
<gene>
    <name evidence="7" type="ORF">FF098_009520</name>
    <name evidence="6" type="ORF">GCM10011355_19160</name>
</gene>
<reference evidence="7 9" key="2">
    <citation type="submission" date="2020-02" db="EMBL/GenBank/DDBJ databases">
        <title>Genome sequence of Parvularcula flava strain NH6-79.</title>
        <authorList>
            <person name="Abdul Karim M.H."/>
            <person name="Lam M.Q."/>
            <person name="Chen S.J."/>
            <person name="Yahya A."/>
            <person name="Shahir S."/>
            <person name="Shamsir M.S."/>
            <person name="Chong C.S."/>
        </authorList>
    </citation>
    <scope>NUCLEOTIDE SEQUENCE [LARGE SCALE GENOMIC DNA]</scope>
    <source>
        <strain evidence="7 9">NH6-79</strain>
    </source>
</reference>
<dbReference type="Proteomes" id="UP000621856">
    <property type="component" value="Unassembled WGS sequence"/>
</dbReference>
<dbReference type="InterPro" id="IPR013815">
    <property type="entry name" value="ATP_grasp_subdomain_1"/>
</dbReference>
<evidence type="ECO:0000313" key="7">
    <source>
        <dbReference type="EMBL" id="NHK28140.1"/>
    </source>
</evidence>
<evidence type="ECO:0000313" key="9">
    <source>
        <dbReference type="Proteomes" id="UP000818603"/>
    </source>
</evidence>
<dbReference type="RefSeq" id="WP_155139898.1">
    <property type="nucleotide sequence ID" value="NZ_BMGZ01000002.1"/>
</dbReference>
<reference evidence="6" key="1">
    <citation type="journal article" date="2014" name="Int. J. Syst. Evol. Microbiol.">
        <title>Complete genome sequence of Corynebacterium casei LMG S-19264T (=DSM 44701T), isolated from a smear-ripened cheese.</title>
        <authorList>
            <consortium name="US DOE Joint Genome Institute (JGI-PGF)"/>
            <person name="Walter F."/>
            <person name="Albersmeier A."/>
            <person name="Kalinowski J."/>
            <person name="Ruckert C."/>
        </authorList>
    </citation>
    <scope>NUCLEOTIDE SEQUENCE</scope>
    <source>
        <strain evidence="6">CGMCC 1.14984</strain>
    </source>
</reference>
<comment type="caution">
    <text evidence="6">The sequence shown here is derived from an EMBL/GenBank/DDBJ whole genome shotgun (WGS) entry which is preliminary data.</text>
</comment>
<evidence type="ECO:0000256" key="4">
    <source>
        <dbReference type="PROSITE-ProRule" id="PRU00409"/>
    </source>
</evidence>
<dbReference type="GO" id="GO:0016874">
    <property type="term" value="F:ligase activity"/>
    <property type="evidence" value="ECO:0007669"/>
    <property type="project" value="UniProtKB-KW"/>
</dbReference>
<dbReference type="Proteomes" id="UP000818603">
    <property type="component" value="Unassembled WGS sequence"/>
</dbReference>
<feature type="domain" description="ATP-grasp" evidence="5">
    <location>
        <begin position="131"/>
        <end position="316"/>
    </location>
</feature>
<dbReference type="PANTHER" id="PTHR43585:SF2">
    <property type="entry name" value="ATP-GRASP ENZYME FSQD"/>
    <property type="match status" value="1"/>
</dbReference>
<organism evidence="6 8">
    <name type="scientific">Aquisalinus luteolus</name>
    <dbReference type="NCBI Taxonomy" id="1566827"/>
    <lineage>
        <taxon>Bacteria</taxon>
        <taxon>Pseudomonadati</taxon>
        <taxon>Pseudomonadota</taxon>
        <taxon>Alphaproteobacteria</taxon>
        <taxon>Parvularculales</taxon>
        <taxon>Parvularculaceae</taxon>
        <taxon>Aquisalinus</taxon>
    </lineage>
</organism>
<sequence>MSKEKQPPIGRVIIPYGRSLMSLVAAHSLARRNVEVIGCDDVDFTVLSFSRYTSHNFVHANHDEEPEKFLDDMEKYIRKYKPEDDRPYILMPMFRETVLLAENKDRFEGLIDVAAPDGSSISKVSPKHVLVDTAREAGAAIPETRQPKDLDDFASMLDDIPLPAVIKPVDGVGGRGISFCKTKEELDKGYRKLAEKERIMPLIQEAVDGSDYCMTGLFQDGELQAHMAYTNLQTFPKDSGAGVMRETVEDDLFAEEVKKLMKPTGWTGVAEIDFRWTGKKEDKPKLIEVNPRFWAGLFQSVDSGIDYPWLLYQMTATGKVPEHEEAEIGHKTRVPAFWAAEAFIEAFDEEKDFSRVSAAWRKVKSTFSDHQYKDTVKYLGALFSEVTNLDDAAFVLKDRFHSAHEAESELRLKKDPMTSLGVFYVVGSLIRHGKLPPEIKG</sequence>
<protein>
    <submittedName>
        <fullName evidence="7">ATP-grasp domain-containing protein</fullName>
    </submittedName>
</protein>
<keyword evidence="9" id="KW-1185">Reference proteome</keyword>
<proteinExistence type="predicted"/>
<dbReference type="Gene3D" id="3.30.1490.20">
    <property type="entry name" value="ATP-grasp fold, A domain"/>
    <property type="match status" value="1"/>
</dbReference>
<dbReference type="PROSITE" id="PS50975">
    <property type="entry name" value="ATP_GRASP"/>
    <property type="match status" value="1"/>
</dbReference>
<dbReference type="InterPro" id="IPR011761">
    <property type="entry name" value="ATP-grasp"/>
</dbReference>
<reference evidence="6" key="3">
    <citation type="submission" date="2020-09" db="EMBL/GenBank/DDBJ databases">
        <authorList>
            <person name="Sun Q."/>
            <person name="Zhou Y."/>
        </authorList>
    </citation>
    <scope>NUCLEOTIDE SEQUENCE</scope>
    <source>
        <strain evidence="6">CGMCC 1.14984</strain>
    </source>
</reference>
<name>A0A8J3A472_9PROT</name>
<keyword evidence="1" id="KW-0436">Ligase</keyword>
<dbReference type="PANTHER" id="PTHR43585">
    <property type="entry name" value="FUMIPYRROLE BIOSYNTHESIS PROTEIN C"/>
    <property type="match status" value="1"/>
</dbReference>
<dbReference type="SUPFAM" id="SSF56059">
    <property type="entry name" value="Glutathione synthetase ATP-binding domain-like"/>
    <property type="match status" value="1"/>
</dbReference>
<dbReference type="EMBL" id="BMGZ01000002">
    <property type="protein sequence ID" value="GGH97583.1"/>
    <property type="molecule type" value="Genomic_DNA"/>
</dbReference>
<evidence type="ECO:0000256" key="3">
    <source>
        <dbReference type="ARBA" id="ARBA00022840"/>
    </source>
</evidence>
<accession>A0A8J3A472</accession>
<evidence type="ECO:0000313" key="8">
    <source>
        <dbReference type="Proteomes" id="UP000621856"/>
    </source>
</evidence>
<dbReference type="GO" id="GO:0046872">
    <property type="term" value="F:metal ion binding"/>
    <property type="evidence" value="ECO:0007669"/>
    <property type="project" value="InterPro"/>
</dbReference>